<dbReference type="Gene3D" id="2.30.30.140">
    <property type="match status" value="1"/>
</dbReference>
<proteinExistence type="predicted"/>
<sequence>MARGKRVEAGQSLPATVPDKTAISLRNNLFPGQDVTLDGNRSLAEGAIALQRDAWTKSQLVLAKNAAIESDAKATAAVAKAKSEEAKARKANAEASLAEAEVEAKARTANAEASLAEAEGEAKAKVADAEARTADAEARVVEAQAATKIRVAGVEALEADLKIVKLRKELEVLTGVQPDGGDEEQRSKTVLLEDVDFNEKKNSSPRSSQFREDVCTKKRRTLFPIENGQANEQADVEKVVEKPKKRARTGKPGTTLSIWSQKALGDDDGNGEGEVVVEPTAEDCHLSIHGAGSVPKRVTNKSEGLQIGQRIEVLFDDPPDYFPGTITGKDKGRWQIEYDDGDPPREELDLSTTKYRLLRGEGLMAGPKARKAAKPTKRKGRRPTRRGLTLLDLMKEGLMEPGQGILRVEYKGHVFLGDLTPSGSICYEGELFESPTSWSIHVKRRVSPGMKVDNGWESVFYVAKAGGEIITLKQLRGTHALKMVGLGSFEKETGTASKVKPALAARAPAAEQAECCPVHRHQAHADHLGGLK</sequence>
<organism evidence="3 4">
    <name type="scientific">Chloropicon roscoffensis</name>
    <dbReference type="NCBI Taxonomy" id="1461544"/>
    <lineage>
        <taxon>Eukaryota</taxon>
        <taxon>Viridiplantae</taxon>
        <taxon>Chlorophyta</taxon>
        <taxon>Chloropicophyceae</taxon>
        <taxon>Chloropicales</taxon>
        <taxon>Chloropicaceae</taxon>
        <taxon>Chloropicon</taxon>
    </lineage>
</organism>
<evidence type="ECO:0000256" key="1">
    <source>
        <dbReference type="SAM" id="Coils"/>
    </source>
</evidence>
<dbReference type="AlphaFoldDB" id="A0AAX4NYU6"/>
<dbReference type="Proteomes" id="UP001472866">
    <property type="component" value="Chromosome 01"/>
</dbReference>
<gene>
    <name evidence="3" type="ORF">HKI87_01g05800</name>
</gene>
<protein>
    <submittedName>
        <fullName evidence="3">MPN domain-containing protein</fullName>
    </submittedName>
</protein>
<evidence type="ECO:0000313" key="4">
    <source>
        <dbReference type="Proteomes" id="UP001472866"/>
    </source>
</evidence>
<evidence type="ECO:0000259" key="2">
    <source>
        <dbReference type="Pfam" id="PF18755"/>
    </source>
</evidence>
<dbReference type="InterPro" id="IPR040843">
    <property type="entry name" value="RAMA"/>
</dbReference>
<keyword evidence="1" id="KW-0175">Coiled coil</keyword>
<keyword evidence="4" id="KW-1185">Reference proteome</keyword>
<dbReference type="EMBL" id="CP151501">
    <property type="protein sequence ID" value="WZN59055.1"/>
    <property type="molecule type" value="Genomic_DNA"/>
</dbReference>
<evidence type="ECO:0000313" key="3">
    <source>
        <dbReference type="EMBL" id="WZN59055.1"/>
    </source>
</evidence>
<feature type="coiled-coil region" evidence="1">
    <location>
        <begin position="76"/>
        <end position="146"/>
    </location>
</feature>
<reference evidence="3 4" key="1">
    <citation type="submission" date="2024-03" db="EMBL/GenBank/DDBJ databases">
        <title>Complete genome sequence of the green alga Chloropicon roscoffensis RCC1871.</title>
        <authorList>
            <person name="Lemieux C."/>
            <person name="Pombert J.-F."/>
            <person name="Otis C."/>
            <person name="Turmel M."/>
        </authorList>
    </citation>
    <scope>NUCLEOTIDE SEQUENCE [LARGE SCALE GENOMIC DNA]</scope>
    <source>
        <strain evidence="3 4">RCC1871</strain>
    </source>
</reference>
<dbReference type="Pfam" id="PF18755">
    <property type="entry name" value="RAMA"/>
    <property type="match status" value="1"/>
</dbReference>
<feature type="domain" description="RAMA" evidence="2">
    <location>
        <begin position="373"/>
        <end position="474"/>
    </location>
</feature>
<name>A0AAX4NYU6_9CHLO</name>
<accession>A0AAX4NYU6</accession>